<dbReference type="EMBL" id="JAHWXI010000018">
    <property type="protein sequence ID" value="MDN4465353.1"/>
    <property type="molecule type" value="Genomic_DNA"/>
</dbReference>
<evidence type="ECO:0000313" key="2">
    <source>
        <dbReference type="Proteomes" id="UP001172731"/>
    </source>
</evidence>
<accession>A0ABT8FVL1</accession>
<organism evidence="1 2">
    <name type="scientific">Microbacterium aurantiacum</name>
    <dbReference type="NCBI Taxonomy" id="162393"/>
    <lineage>
        <taxon>Bacteria</taxon>
        <taxon>Bacillati</taxon>
        <taxon>Actinomycetota</taxon>
        <taxon>Actinomycetes</taxon>
        <taxon>Micrococcales</taxon>
        <taxon>Microbacteriaceae</taxon>
        <taxon>Microbacterium</taxon>
    </lineage>
</organism>
<protein>
    <submittedName>
        <fullName evidence="1">Uncharacterized protein</fullName>
    </submittedName>
</protein>
<sequence>MSLTRAALWLQSLGVFEREYAHRTAGSDERHAYLEPETFTAVTPLGDYQGMTDQVKMLRSPGGYRTVLLPRGAGRPEWLARP</sequence>
<proteinExistence type="predicted"/>
<reference evidence="1" key="1">
    <citation type="submission" date="2021-06" db="EMBL/GenBank/DDBJ databases">
        <title>Genome-based taxonomic framework of Microbacterium strains isolated from marine environment, the description of four new species and reclassification of four preexisting species.</title>
        <authorList>
            <person name="Lee S.D."/>
            <person name="Kim S.-M."/>
            <person name="Byeon Y.-S."/>
            <person name="Yang H.L."/>
            <person name="Kim I.S."/>
        </authorList>
    </citation>
    <scope>NUCLEOTIDE SEQUENCE</scope>
    <source>
        <strain evidence="1">KACC 20510</strain>
    </source>
</reference>
<keyword evidence="2" id="KW-1185">Reference proteome</keyword>
<comment type="caution">
    <text evidence="1">The sequence shown here is derived from an EMBL/GenBank/DDBJ whole genome shotgun (WGS) entry which is preliminary data.</text>
</comment>
<name>A0ABT8FVL1_9MICO</name>
<dbReference type="Proteomes" id="UP001172731">
    <property type="component" value="Unassembled WGS sequence"/>
</dbReference>
<dbReference type="RefSeq" id="WP_301135260.1">
    <property type="nucleotide sequence ID" value="NZ_BAAAUQ010000016.1"/>
</dbReference>
<evidence type="ECO:0000313" key="1">
    <source>
        <dbReference type="EMBL" id="MDN4465353.1"/>
    </source>
</evidence>
<gene>
    <name evidence="1" type="ORF">KZC48_13245</name>
</gene>